<dbReference type="Gene3D" id="2.30.18.10">
    <property type="entry name" value="Transcription factor IIA (TFIIA), beta-barrel domain"/>
    <property type="match status" value="1"/>
</dbReference>
<dbReference type="PANTHER" id="PTHR12694">
    <property type="entry name" value="TRANSCRIPTION INITIATION FACTOR IIA SUBUNIT 1"/>
    <property type="match status" value="1"/>
</dbReference>
<name>A0A0C3PME0_PISTI</name>
<evidence type="ECO:0000256" key="2">
    <source>
        <dbReference type="ARBA" id="ARBA00010059"/>
    </source>
</evidence>
<dbReference type="AlphaFoldDB" id="A0A0C3PME0"/>
<gene>
    <name evidence="6" type="ORF">M404DRAFT_7876</name>
</gene>
<evidence type="ECO:0000313" key="7">
    <source>
        <dbReference type="Proteomes" id="UP000054217"/>
    </source>
</evidence>
<comment type="similarity">
    <text evidence="2">Belongs to the TFIIA subunit 1 family.</text>
</comment>
<reference evidence="6 7" key="1">
    <citation type="submission" date="2014-04" db="EMBL/GenBank/DDBJ databases">
        <authorList>
            <consortium name="DOE Joint Genome Institute"/>
            <person name="Kuo A."/>
            <person name="Kohler A."/>
            <person name="Costa M.D."/>
            <person name="Nagy L.G."/>
            <person name="Floudas D."/>
            <person name="Copeland A."/>
            <person name="Barry K.W."/>
            <person name="Cichocki N."/>
            <person name="Veneault-Fourrey C."/>
            <person name="LaButti K."/>
            <person name="Lindquist E.A."/>
            <person name="Lipzen A."/>
            <person name="Lundell T."/>
            <person name="Morin E."/>
            <person name="Murat C."/>
            <person name="Sun H."/>
            <person name="Tunlid A."/>
            <person name="Henrissat B."/>
            <person name="Grigoriev I.V."/>
            <person name="Hibbett D.S."/>
            <person name="Martin F."/>
            <person name="Nordberg H.P."/>
            <person name="Cantor M.N."/>
            <person name="Hua S.X."/>
        </authorList>
    </citation>
    <scope>NUCLEOTIDE SEQUENCE [LARGE SCALE GENOMIC DNA]</scope>
    <source>
        <strain evidence="6 7">Marx 270</strain>
    </source>
</reference>
<dbReference type="GO" id="GO:0006367">
    <property type="term" value="P:transcription initiation at RNA polymerase II promoter"/>
    <property type="evidence" value="ECO:0007669"/>
    <property type="project" value="InterPro"/>
</dbReference>
<evidence type="ECO:0000256" key="1">
    <source>
        <dbReference type="ARBA" id="ARBA00004123"/>
    </source>
</evidence>
<feature type="region of interest" description="Disordered" evidence="5">
    <location>
        <begin position="134"/>
        <end position="285"/>
    </location>
</feature>
<dbReference type="HOGENOM" id="CLU_030027_2_0_1"/>
<evidence type="ECO:0000256" key="4">
    <source>
        <dbReference type="ARBA" id="ARBA00023242"/>
    </source>
</evidence>
<dbReference type="PANTHER" id="PTHR12694:SF8">
    <property type="entry name" value="TRANSCRIPTION INITIATION FACTOR IIA SUBUNIT 1"/>
    <property type="match status" value="1"/>
</dbReference>
<protein>
    <recommendedName>
        <fullName evidence="8">Transcription factor IIA alpha/beta subunit</fullName>
    </recommendedName>
</protein>
<organism evidence="6 7">
    <name type="scientific">Pisolithus tinctorius Marx 270</name>
    <dbReference type="NCBI Taxonomy" id="870435"/>
    <lineage>
        <taxon>Eukaryota</taxon>
        <taxon>Fungi</taxon>
        <taxon>Dikarya</taxon>
        <taxon>Basidiomycota</taxon>
        <taxon>Agaricomycotina</taxon>
        <taxon>Agaricomycetes</taxon>
        <taxon>Agaricomycetidae</taxon>
        <taxon>Boletales</taxon>
        <taxon>Sclerodermatineae</taxon>
        <taxon>Pisolithaceae</taxon>
        <taxon>Pisolithus</taxon>
    </lineage>
</organism>
<feature type="compositionally biased region" description="Low complexity" evidence="5">
    <location>
        <begin position="174"/>
        <end position="194"/>
    </location>
</feature>
<evidence type="ECO:0000256" key="3">
    <source>
        <dbReference type="ARBA" id="ARBA00023163"/>
    </source>
</evidence>
<dbReference type="InterPro" id="IPR004855">
    <property type="entry name" value="TFIIA_asu/bsu"/>
</dbReference>
<keyword evidence="7" id="KW-1185">Reference proteome</keyword>
<accession>A0A0C3PME0</accession>
<dbReference type="GO" id="GO:0005672">
    <property type="term" value="C:transcription factor TFIIA complex"/>
    <property type="evidence" value="ECO:0007669"/>
    <property type="project" value="InterPro"/>
</dbReference>
<feature type="compositionally biased region" description="Polar residues" evidence="5">
    <location>
        <begin position="246"/>
        <end position="256"/>
    </location>
</feature>
<dbReference type="CDD" id="cd07976">
    <property type="entry name" value="TFIIA_alpha_beta_like"/>
    <property type="match status" value="2"/>
</dbReference>
<keyword evidence="4" id="KW-0539">Nucleus</keyword>
<proteinExistence type="inferred from homology"/>
<dbReference type="Proteomes" id="UP000054217">
    <property type="component" value="Unassembled WGS sequence"/>
</dbReference>
<sequence>MSNKIVRVLEPVVYRQVIDEVIAAVKPEFDEFGVSEDVLADLQHKWQSKVIASRVADFEPPQQPAQHPVYPAHSIHMMQHHPHYPPPHNPYVVSPQQQAQPTQVKTEPVDNRYILSAPPGMSYALPPLPGPQLNGLKAPTYPGGQQGVLSFPPHPAQLARPTAAPRSYQPPAPSSQAPSSSVQTSVTQAQQQGTPPQPTPPTQSRPPSSPQKIPQADGPSSSESESPSPPPNQSYAPRPSHPSLPQPSQTSGSQPGDSEAINSDLDDSDTEGEEDAEEGGPGDTDIVFCTYDKVGRVKNKWKCILKDGMIHVNGKDYLFTKCTGNTATTFKLNL</sequence>
<dbReference type="SMART" id="SM01371">
    <property type="entry name" value="TFIIA"/>
    <property type="match status" value="1"/>
</dbReference>
<dbReference type="Gene3D" id="1.10.287.100">
    <property type="match status" value="1"/>
</dbReference>
<evidence type="ECO:0000256" key="5">
    <source>
        <dbReference type="SAM" id="MobiDB-lite"/>
    </source>
</evidence>
<dbReference type="SUPFAM" id="SSF47396">
    <property type="entry name" value="Transcription factor IIA (TFIIA), alpha-helical domain"/>
    <property type="match status" value="1"/>
</dbReference>
<dbReference type="InParanoid" id="A0A0C3PME0"/>
<reference evidence="7" key="2">
    <citation type="submission" date="2015-01" db="EMBL/GenBank/DDBJ databases">
        <title>Evolutionary Origins and Diversification of the Mycorrhizal Mutualists.</title>
        <authorList>
            <consortium name="DOE Joint Genome Institute"/>
            <consortium name="Mycorrhizal Genomics Consortium"/>
            <person name="Kohler A."/>
            <person name="Kuo A."/>
            <person name="Nagy L.G."/>
            <person name="Floudas D."/>
            <person name="Copeland A."/>
            <person name="Barry K.W."/>
            <person name="Cichocki N."/>
            <person name="Veneault-Fourrey C."/>
            <person name="LaButti K."/>
            <person name="Lindquist E.A."/>
            <person name="Lipzen A."/>
            <person name="Lundell T."/>
            <person name="Morin E."/>
            <person name="Murat C."/>
            <person name="Riley R."/>
            <person name="Ohm R."/>
            <person name="Sun H."/>
            <person name="Tunlid A."/>
            <person name="Henrissat B."/>
            <person name="Grigoriev I.V."/>
            <person name="Hibbett D.S."/>
            <person name="Martin F."/>
        </authorList>
    </citation>
    <scope>NUCLEOTIDE SEQUENCE [LARGE SCALE GENOMIC DNA]</scope>
    <source>
        <strain evidence="7">Marx 270</strain>
    </source>
</reference>
<dbReference type="Pfam" id="PF03153">
    <property type="entry name" value="TFIIA"/>
    <property type="match status" value="1"/>
</dbReference>
<dbReference type="SUPFAM" id="SSF50784">
    <property type="entry name" value="Transcription factor IIA (TFIIA), beta-barrel domain"/>
    <property type="match status" value="1"/>
</dbReference>
<dbReference type="EMBL" id="KN831954">
    <property type="protein sequence ID" value="KIO09504.1"/>
    <property type="molecule type" value="Genomic_DNA"/>
</dbReference>
<dbReference type="FunCoup" id="A0A0C3PME0">
    <property type="interactions" value="447"/>
</dbReference>
<feature type="compositionally biased region" description="Acidic residues" evidence="5">
    <location>
        <begin position="264"/>
        <end position="280"/>
    </location>
</feature>
<evidence type="ECO:0008006" key="8">
    <source>
        <dbReference type="Google" id="ProtNLM"/>
    </source>
</evidence>
<evidence type="ECO:0000313" key="6">
    <source>
        <dbReference type="EMBL" id="KIO09504.1"/>
    </source>
</evidence>
<comment type="subcellular location">
    <subcellularLocation>
        <location evidence="1">Nucleus</location>
    </subcellularLocation>
</comment>
<keyword evidence="3" id="KW-0804">Transcription</keyword>
<dbReference type="OrthoDB" id="6275927at2759"/>
<dbReference type="InterPro" id="IPR009088">
    <property type="entry name" value="TFIIA_b-brl"/>
</dbReference>
<dbReference type="STRING" id="870435.A0A0C3PME0"/>
<feature type="compositionally biased region" description="Pro residues" evidence="5">
    <location>
        <begin position="195"/>
        <end position="209"/>
    </location>
</feature>